<protein>
    <submittedName>
        <fullName evidence="1">Uncharacterized protein</fullName>
    </submittedName>
</protein>
<keyword evidence="4" id="KW-1185">Reference proteome</keyword>
<dbReference type="AlphaFoldDB" id="A0AAW4MTW2"/>
<dbReference type="RefSeq" id="WP_217747886.1">
    <property type="nucleotide sequence ID" value="NZ_JAHOEB010000049.1"/>
</dbReference>
<organism evidence="1 3">
    <name type="scientific">Catenibacterium mitsuokai</name>
    <dbReference type="NCBI Taxonomy" id="100886"/>
    <lineage>
        <taxon>Bacteria</taxon>
        <taxon>Bacillati</taxon>
        <taxon>Bacillota</taxon>
        <taxon>Erysipelotrichia</taxon>
        <taxon>Erysipelotrichales</taxon>
        <taxon>Coprobacillaceae</taxon>
        <taxon>Catenibacterium</taxon>
    </lineage>
</organism>
<dbReference type="EMBL" id="JAHOEL010000047">
    <property type="protein sequence ID" value="MBV3393127.1"/>
    <property type="molecule type" value="Genomic_DNA"/>
</dbReference>
<name>A0AAW4MTW2_9FIRM</name>
<proteinExistence type="predicted"/>
<dbReference type="EMBL" id="JAHOEF010000049">
    <property type="protein sequence ID" value="MBV3383117.1"/>
    <property type="molecule type" value="Genomic_DNA"/>
</dbReference>
<dbReference type="Proteomes" id="UP001197492">
    <property type="component" value="Unassembled WGS sequence"/>
</dbReference>
<comment type="caution">
    <text evidence="1">The sequence shown here is derived from an EMBL/GenBank/DDBJ whole genome shotgun (WGS) entry which is preliminary data.</text>
</comment>
<evidence type="ECO:0000313" key="4">
    <source>
        <dbReference type="Proteomes" id="UP001197492"/>
    </source>
</evidence>
<evidence type="ECO:0000313" key="2">
    <source>
        <dbReference type="EMBL" id="MBV3393127.1"/>
    </source>
</evidence>
<gene>
    <name evidence="1" type="ORF">KSV97_07780</name>
    <name evidence="2" type="ORF">KSW06_07655</name>
</gene>
<sequence>MKEKKTLEELIQDYNECKEIFGEADFTSIMIAEFICDTYSERKEYDKASEYAKRNYEASLREYGVDEPMTFNLLAKLIKFYEKAGDRESIDSVVDEYYRIREETLKIEIQDSTDDDILF</sequence>
<dbReference type="Proteomes" id="UP001196408">
    <property type="component" value="Unassembled WGS sequence"/>
</dbReference>
<evidence type="ECO:0000313" key="3">
    <source>
        <dbReference type="Proteomes" id="UP001196408"/>
    </source>
</evidence>
<evidence type="ECO:0000313" key="1">
    <source>
        <dbReference type="EMBL" id="MBV3383117.1"/>
    </source>
</evidence>
<reference evidence="1 4" key="1">
    <citation type="submission" date="2021-06" db="EMBL/GenBank/DDBJ databases">
        <title>Collection of gut derived symbiotic bacterial strains cultured from healthy donors.</title>
        <authorList>
            <person name="Lin H."/>
            <person name="Littmann E."/>
            <person name="Pamer E.G."/>
        </authorList>
    </citation>
    <scope>NUCLEOTIDE SEQUENCE</scope>
    <source>
        <strain evidence="2 4">MSK.21.70</strain>
        <strain evidence="1">MSK.21.82</strain>
    </source>
</reference>
<accession>A0AAW4MTW2</accession>